<keyword evidence="4 6" id="KW-0472">Membrane</keyword>
<dbReference type="Proteomes" id="UP000051139">
    <property type="component" value="Unassembled WGS sequence"/>
</dbReference>
<evidence type="ECO:0008006" key="11">
    <source>
        <dbReference type="Google" id="ProtNLM"/>
    </source>
</evidence>
<reference evidence="8 9" key="1">
    <citation type="journal article" date="2015" name="Genome Announc.">
        <title>Expanding the biotechnology potential of lactobacilli through comparative genomics of 213 strains and associated genera.</title>
        <authorList>
            <person name="Sun Z."/>
            <person name="Harris H.M."/>
            <person name="McCann A."/>
            <person name="Guo C."/>
            <person name="Argimon S."/>
            <person name="Zhang W."/>
            <person name="Yang X."/>
            <person name="Jeffery I.B."/>
            <person name="Cooney J.C."/>
            <person name="Kagawa T.F."/>
            <person name="Liu W."/>
            <person name="Song Y."/>
            <person name="Salvetti E."/>
            <person name="Wrobel A."/>
            <person name="Rasinkangas P."/>
            <person name="Parkhill J."/>
            <person name="Rea M.C."/>
            <person name="O'Sullivan O."/>
            <person name="Ritari J."/>
            <person name="Douillard F.P."/>
            <person name="Paul Ross R."/>
            <person name="Yang R."/>
            <person name="Briner A.E."/>
            <person name="Felis G.E."/>
            <person name="de Vos W.M."/>
            <person name="Barrangou R."/>
            <person name="Klaenhammer T.R."/>
            <person name="Caufield P.W."/>
            <person name="Cui Y."/>
            <person name="Zhang H."/>
            <person name="O'Toole P.W."/>
        </authorList>
    </citation>
    <scope>NUCLEOTIDE SEQUENCE [LARGE SCALE GENOMIC DNA]</scope>
    <source>
        <strain evidence="8 9">DSM 22696</strain>
    </source>
</reference>
<dbReference type="GO" id="GO:0016020">
    <property type="term" value="C:membrane"/>
    <property type="evidence" value="ECO:0007669"/>
    <property type="project" value="UniProtKB-SubCell"/>
</dbReference>
<comment type="subcellular location">
    <subcellularLocation>
        <location evidence="1">Membrane</location>
        <topology evidence="1">Multi-pass membrane protein</topology>
    </subcellularLocation>
</comment>
<dbReference type="AlphaFoldDB" id="A0A0R2LE56"/>
<sequence length="138" mass="15682">MIGPQMTHMLIWNELQKMEQMYMLHLFLAVMVADVGLGTVKGLLTKKMDSTAGTRGLVKHLTMLVTTLFGFFFADIAGMGNYASIFIVFGIIQYGNSCVENWCQMGLPFPRKWRTYLNKLKDDDGNLIDYPNVFKKGK</sequence>
<comment type="similarity">
    <text evidence="5">Belongs to the bacteriophage holin family. Cp-1 holin subfamily.</text>
</comment>
<dbReference type="EMBL" id="BJUD01000011">
    <property type="protein sequence ID" value="GEK28529.1"/>
    <property type="molecule type" value="Genomic_DNA"/>
</dbReference>
<evidence type="ECO:0000313" key="9">
    <source>
        <dbReference type="Proteomes" id="UP000051139"/>
    </source>
</evidence>
<proteinExistence type="inferred from homology"/>
<evidence type="ECO:0000256" key="5">
    <source>
        <dbReference type="ARBA" id="ARBA00023600"/>
    </source>
</evidence>
<dbReference type="OrthoDB" id="88184at2"/>
<feature type="transmembrane region" description="Helical" evidence="6">
    <location>
        <begin position="20"/>
        <end position="40"/>
    </location>
</feature>
<evidence type="ECO:0000256" key="2">
    <source>
        <dbReference type="ARBA" id="ARBA00022692"/>
    </source>
</evidence>
<evidence type="ECO:0000313" key="7">
    <source>
        <dbReference type="EMBL" id="GEK28529.1"/>
    </source>
</evidence>
<name>A0A0R2LE56_9LACO</name>
<organism evidence="8 9">
    <name type="scientific">Furfurilactobacillus siliginis</name>
    <dbReference type="NCBI Taxonomy" id="348151"/>
    <lineage>
        <taxon>Bacteria</taxon>
        <taxon>Bacillati</taxon>
        <taxon>Bacillota</taxon>
        <taxon>Bacilli</taxon>
        <taxon>Lactobacillales</taxon>
        <taxon>Lactobacillaceae</taxon>
        <taxon>Furfurilactobacillus</taxon>
    </lineage>
</organism>
<dbReference type="NCBIfam" id="TIGR01593">
    <property type="entry name" value="holin_tox_secr"/>
    <property type="match status" value="1"/>
</dbReference>
<evidence type="ECO:0000313" key="10">
    <source>
        <dbReference type="Proteomes" id="UP000321429"/>
    </source>
</evidence>
<keyword evidence="3 6" id="KW-1133">Transmembrane helix</keyword>
<keyword evidence="9" id="KW-1185">Reference proteome</keyword>
<keyword evidence="2 6" id="KW-0812">Transmembrane</keyword>
<dbReference type="Pfam" id="PF05105">
    <property type="entry name" value="Phage_holin_4_1"/>
    <property type="match status" value="1"/>
</dbReference>
<reference evidence="7 10" key="2">
    <citation type="submission" date="2019-07" db="EMBL/GenBank/DDBJ databases">
        <title>Whole genome shotgun sequence of Lactobacillus siliginis NBRC 101315.</title>
        <authorList>
            <person name="Hosoyama A."/>
            <person name="Uohara A."/>
            <person name="Ohji S."/>
            <person name="Ichikawa N."/>
        </authorList>
    </citation>
    <scope>NUCLEOTIDE SEQUENCE [LARGE SCALE GENOMIC DNA]</scope>
    <source>
        <strain evidence="7 10">NBRC 101315</strain>
    </source>
</reference>
<feature type="transmembrane region" description="Helical" evidence="6">
    <location>
        <begin position="61"/>
        <end position="94"/>
    </location>
</feature>
<dbReference type="PATRIC" id="fig|348151.3.peg.748"/>
<gene>
    <name evidence="8" type="ORF">IV55_GL000729</name>
    <name evidence="7" type="ORF">LSI01_08400</name>
</gene>
<dbReference type="STRING" id="348151.IV55_GL000729"/>
<evidence type="ECO:0000256" key="6">
    <source>
        <dbReference type="SAM" id="Phobius"/>
    </source>
</evidence>
<evidence type="ECO:0000256" key="3">
    <source>
        <dbReference type="ARBA" id="ARBA00022989"/>
    </source>
</evidence>
<dbReference type="Proteomes" id="UP000321429">
    <property type="component" value="Unassembled WGS sequence"/>
</dbReference>
<evidence type="ECO:0000313" key="8">
    <source>
        <dbReference type="EMBL" id="KRN96861.1"/>
    </source>
</evidence>
<protein>
    <recommendedName>
        <fullName evidence="11">Holin</fullName>
    </recommendedName>
</protein>
<evidence type="ECO:0000256" key="4">
    <source>
        <dbReference type="ARBA" id="ARBA00023136"/>
    </source>
</evidence>
<dbReference type="InterPro" id="IPR006480">
    <property type="entry name" value="Phage_holin_4_1"/>
</dbReference>
<accession>A0A0R2LE56</accession>
<dbReference type="EMBL" id="JQCB01000002">
    <property type="protein sequence ID" value="KRN96861.1"/>
    <property type="molecule type" value="Genomic_DNA"/>
</dbReference>
<comment type="caution">
    <text evidence="8">The sequence shown here is derived from an EMBL/GenBank/DDBJ whole genome shotgun (WGS) entry which is preliminary data.</text>
</comment>
<evidence type="ECO:0000256" key="1">
    <source>
        <dbReference type="ARBA" id="ARBA00004141"/>
    </source>
</evidence>